<dbReference type="SMART" id="SM00853">
    <property type="entry name" value="MutL_C"/>
    <property type="match status" value="1"/>
</dbReference>
<evidence type="ECO:0000313" key="2">
    <source>
        <dbReference type="EMBL" id="RKP09275.1"/>
    </source>
</evidence>
<dbReference type="InterPro" id="IPR042120">
    <property type="entry name" value="MutL_C_dimsub"/>
</dbReference>
<dbReference type="PANTHER" id="PTHR10073">
    <property type="entry name" value="DNA MISMATCH REPAIR PROTEIN MLH, PMS, MUTL"/>
    <property type="match status" value="1"/>
</dbReference>
<keyword evidence="3" id="KW-1185">Reference proteome</keyword>
<dbReference type="Gene3D" id="3.30.1540.20">
    <property type="entry name" value="MutL, C-terminal domain, dimerisation subdomain"/>
    <property type="match status" value="1"/>
</dbReference>
<dbReference type="InterPro" id="IPR038973">
    <property type="entry name" value="MutL/Mlh/Pms-like"/>
</dbReference>
<reference evidence="3" key="1">
    <citation type="journal article" date="2018" name="Nat. Microbiol.">
        <title>Leveraging single-cell genomics to expand the fungal tree of life.</title>
        <authorList>
            <person name="Ahrendt S.R."/>
            <person name="Quandt C.A."/>
            <person name="Ciobanu D."/>
            <person name="Clum A."/>
            <person name="Salamov A."/>
            <person name="Andreopoulos B."/>
            <person name="Cheng J.F."/>
            <person name="Woyke T."/>
            <person name="Pelin A."/>
            <person name="Henrissat B."/>
            <person name="Reynolds N.K."/>
            <person name="Benny G.L."/>
            <person name="Smith M.E."/>
            <person name="James T.Y."/>
            <person name="Grigoriev I.V."/>
        </authorList>
    </citation>
    <scope>NUCLEOTIDE SEQUENCE [LARGE SCALE GENOMIC DNA]</scope>
    <source>
        <strain evidence="3">RSA 1356</strain>
    </source>
</reference>
<evidence type="ECO:0000313" key="3">
    <source>
        <dbReference type="Proteomes" id="UP000271241"/>
    </source>
</evidence>
<dbReference type="STRING" id="78915.A0A4P9XSY4"/>
<dbReference type="SUPFAM" id="SSF118116">
    <property type="entry name" value="DNA mismatch repair protein MutL"/>
    <property type="match status" value="2"/>
</dbReference>
<dbReference type="GO" id="GO:0006298">
    <property type="term" value="P:mismatch repair"/>
    <property type="evidence" value="ECO:0007669"/>
    <property type="project" value="InterPro"/>
</dbReference>
<organism evidence="2 3">
    <name type="scientific">Thamnocephalis sphaerospora</name>
    <dbReference type="NCBI Taxonomy" id="78915"/>
    <lineage>
        <taxon>Eukaryota</taxon>
        <taxon>Fungi</taxon>
        <taxon>Fungi incertae sedis</taxon>
        <taxon>Zoopagomycota</taxon>
        <taxon>Zoopagomycotina</taxon>
        <taxon>Zoopagomycetes</taxon>
        <taxon>Zoopagales</taxon>
        <taxon>Sigmoideomycetaceae</taxon>
        <taxon>Thamnocephalis</taxon>
    </lineage>
</organism>
<name>A0A4P9XSY4_9FUNG</name>
<sequence length="217" mass="23733">MVVLGQVDEKFIAGLVPTSTATVGSQGLEHNAQLLVLVDQHAAHERVLLEWLQNQYIADLQGPISDLLHDSDRDDTSSGDDSSFGGQDMQDAVQLCTSESKGCMQIMASLQEVKIATEHQSVLASWGILLSVHKSSANVITVIALPRVIATYFDHRQSVLEQLVRDCIHEYGSGHLSSSVRPHYSMAGCPDAIQDALRHIACKRAIKFNDALSHTYQ</sequence>
<protein>
    <recommendedName>
        <fullName evidence="1">MutL C-terminal dimerisation domain-containing protein</fullName>
    </recommendedName>
</protein>
<proteinExistence type="predicted"/>
<evidence type="ECO:0000259" key="1">
    <source>
        <dbReference type="SMART" id="SM00853"/>
    </source>
</evidence>
<gene>
    <name evidence="2" type="ORF">THASP1DRAFT_28924</name>
</gene>
<dbReference type="OrthoDB" id="429932at2759"/>
<dbReference type="GO" id="GO:0005524">
    <property type="term" value="F:ATP binding"/>
    <property type="evidence" value="ECO:0007669"/>
    <property type="project" value="InterPro"/>
</dbReference>
<dbReference type="PANTHER" id="PTHR10073:SF47">
    <property type="entry name" value="DNA MISMATCH REPAIR PROTEIN MLH3"/>
    <property type="match status" value="1"/>
</dbReference>
<dbReference type="EMBL" id="KZ992526">
    <property type="protein sequence ID" value="RKP09275.1"/>
    <property type="molecule type" value="Genomic_DNA"/>
</dbReference>
<dbReference type="GO" id="GO:0140664">
    <property type="term" value="F:ATP-dependent DNA damage sensor activity"/>
    <property type="evidence" value="ECO:0007669"/>
    <property type="project" value="InterPro"/>
</dbReference>
<dbReference type="AlphaFoldDB" id="A0A4P9XSY4"/>
<dbReference type="GO" id="GO:0016887">
    <property type="term" value="F:ATP hydrolysis activity"/>
    <property type="evidence" value="ECO:0007669"/>
    <property type="project" value="InterPro"/>
</dbReference>
<feature type="domain" description="MutL C-terminal dimerisation" evidence="1">
    <location>
        <begin position="3"/>
        <end position="212"/>
    </location>
</feature>
<accession>A0A4P9XSY4</accession>
<dbReference type="InterPro" id="IPR014790">
    <property type="entry name" value="MutL_C"/>
</dbReference>
<dbReference type="InterPro" id="IPR037198">
    <property type="entry name" value="MutL_C_sf"/>
</dbReference>
<dbReference type="Proteomes" id="UP000271241">
    <property type="component" value="Unassembled WGS sequence"/>
</dbReference>
<dbReference type="GO" id="GO:0032300">
    <property type="term" value="C:mismatch repair complex"/>
    <property type="evidence" value="ECO:0007669"/>
    <property type="project" value="InterPro"/>
</dbReference>